<organism evidence="3 4">
    <name type="scientific">Caenorhabditis elegans</name>
    <dbReference type="NCBI Taxonomy" id="6239"/>
    <lineage>
        <taxon>Eukaryota</taxon>
        <taxon>Metazoa</taxon>
        <taxon>Ecdysozoa</taxon>
        <taxon>Nematoda</taxon>
        <taxon>Chromadorea</taxon>
        <taxon>Rhabditida</taxon>
        <taxon>Rhabditina</taxon>
        <taxon>Rhabditomorpha</taxon>
        <taxon>Rhabditoidea</taxon>
        <taxon>Rhabditidae</taxon>
        <taxon>Peloderinae</taxon>
        <taxon>Caenorhabditis</taxon>
    </lineage>
</organism>
<dbReference type="EMBL" id="BX284604">
    <property type="protein sequence ID" value="CDH92959.1"/>
    <property type="molecule type" value="Genomic_DNA"/>
</dbReference>
<accession>U4PAN8</accession>
<dbReference type="Proteomes" id="UP000001940">
    <property type="component" value="Chromosome IV"/>
</dbReference>
<dbReference type="SMR" id="U4PAN8"/>
<dbReference type="ExpressionAtlas" id="U4PAN8">
    <property type="expression patterns" value="baseline"/>
</dbReference>
<evidence type="ECO:0000256" key="1">
    <source>
        <dbReference type="SAM" id="MobiDB-lite"/>
    </source>
</evidence>
<feature type="compositionally biased region" description="Basic and acidic residues" evidence="1">
    <location>
        <begin position="104"/>
        <end position="125"/>
    </location>
</feature>
<dbReference type="CTD" id="3896806"/>
<feature type="transmembrane region" description="Helical" evidence="2">
    <location>
        <begin position="6"/>
        <end position="29"/>
    </location>
</feature>
<feature type="compositionally biased region" description="Basic and acidic residues" evidence="1">
    <location>
        <begin position="142"/>
        <end position="151"/>
    </location>
</feature>
<dbReference type="OrthoDB" id="5786233at2759"/>
<dbReference type="FunCoup" id="U4PAN8">
    <property type="interactions" value="232"/>
</dbReference>
<dbReference type="AlphaFoldDB" id="U4PAN8"/>
<dbReference type="OMA" id="KSDWDPE"/>
<dbReference type="AGR" id="WB:WBGene00044492"/>
<evidence type="ECO:0000313" key="3">
    <source>
        <dbReference type="EMBL" id="CDH92959.1"/>
    </source>
</evidence>
<reference evidence="3 4" key="1">
    <citation type="journal article" date="1998" name="Science">
        <title>Genome sequence of the nematode C. elegans: a platform for investigating biology.</title>
        <authorList>
            <consortium name="The C. elegans sequencing consortium"/>
            <person name="Sulson J.E."/>
            <person name="Waterston R."/>
        </authorList>
    </citation>
    <scope>NUCLEOTIDE SEQUENCE [LARGE SCALE GENOMIC DNA]</scope>
    <source>
        <strain evidence="3 4">Bristol N2</strain>
    </source>
</reference>
<keyword evidence="4" id="KW-1185">Reference proteome</keyword>
<protein>
    <submittedName>
        <fullName evidence="3">BLVR domain-containing protein</fullName>
    </submittedName>
</protein>
<keyword evidence="2" id="KW-0812">Transmembrane</keyword>
<evidence type="ECO:0000313" key="5">
    <source>
        <dbReference type="WormBase" id="Y54G2A.49b"/>
    </source>
</evidence>
<feature type="region of interest" description="Disordered" evidence="1">
    <location>
        <begin position="71"/>
        <end position="151"/>
    </location>
</feature>
<sequence length="151" mass="17428">MLLKISTILACLLQFFGGFLEILPIIIICKSKKKKTSTSLDTTEDETKMDQVMKSKAMEAELLKLIEELSDSEKKTKMKKKKRRKTKKHRKRRKKKPSRGSRKRREEDGPVDAPRKIPLDEKEQQIAKGLKVASAAYPTLDENVKSDWDPE</sequence>
<dbReference type="PaxDb" id="6239-Y54G2A.49b"/>
<keyword evidence="2" id="KW-0472">Membrane</keyword>
<dbReference type="RefSeq" id="NP_001294265.1">
    <property type="nucleotide sequence ID" value="NM_001307336.1"/>
</dbReference>
<proteinExistence type="predicted"/>
<name>U4PAN8_CAEEL</name>
<evidence type="ECO:0000313" key="4">
    <source>
        <dbReference type="Proteomes" id="UP000001940"/>
    </source>
</evidence>
<dbReference type="InParanoid" id="U4PAN8"/>
<dbReference type="WormBase" id="Y54G2A.49b">
    <property type="protein sequence ID" value="CE48894"/>
    <property type="gene ID" value="WBGene00044492"/>
</dbReference>
<gene>
    <name evidence="3" type="ORF">CELE_Y54G2A.49</name>
    <name evidence="3 5" type="ORF">Y54G2A.49</name>
</gene>
<feature type="compositionally biased region" description="Basic residues" evidence="1">
    <location>
        <begin position="76"/>
        <end position="103"/>
    </location>
</feature>
<dbReference type="eggNOG" id="ENOG502TK4U">
    <property type="taxonomic scope" value="Eukaryota"/>
</dbReference>
<dbReference type="GeneID" id="3896806"/>
<dbReference type="KEGG" id="cel:CELE_Y54G2A.49"/>
<keyword evidence="2" id="KW-1133">Transmembrane helix</keyword>
<dbReference type="Bgee" id="WBGene00044492">
    <property type="expression patterns" value="Expressed in adult organism and 1 other cell type or tissue"/>
</dbReference>
<evidence type="ECO:0000256" key="2">
    <source>
        <dbReference type="SAM" id="Phobius"/>
    </source>
</evidence>